<feature type="domain" description="Peptidase S9 prolyl oligopeptidase catalytic" evidence="4">
    <location>
        <begin position="466"/>
        <end position="653"/>
    </location>
</feature>
<dbReference type="GO" id="GO:0006508">
    <property type="term" value="P:proteolysis"/>
    <property type="evidence" value="ECO:0007669"/>
    <property type="project" value="UniProtKB-KW"/>
</dbReference>
<dbReference type="GeneID" id="96633490"/>
<dbReference type="SUPFAM" id="SSF53474">
    <property type="entry name" value="alpha/beta-Hydrolases"/>
    <property type="match status" value="1"/>
</dbReference>
<dbReference type="Pfam" id="PF02897">
    <property type="entry name" value="Peptidase_S9_N"/>
    <property type="match status" value="1"/>
</dbReference>
<name>A0A640SBA7_9ACTN</name>
<dbReference type="InterPro" id="IPR023302">
    <property type="entry name" value="Pept_S9A_N"/>
</dbReference>
<protein>
    <submittedName>
        <fullName evidence="6">Prolyl endopeptidase</fullName>
    </submittedName>
</protein>
<dbReference type="Gene3D" id="2.130.10.120">
    <property type="entry name" value="Prolyl oligopeptidase, N-terminal domain"/>
    <property type="match status" value="1"/>
</dbReference>
<evidence type="ECO:0000313" key="6">
    <source>
        <dbReference type="EMBL" id="GFE07711.1"/>
    </source>
</evidence>
<evidence type="ECO:0000313" key="7">
    <source>
        <dbReference type="Proteomes" id="UP000435837"/>
    </source>
</evidence>
<keyword evidence="1" id="KW-0645">Protease</keyword>
<feature type="domain" description="Peptidase S9A N-terminal" evidence="5">
    <location>
        <begin position="16"/>
        <end position="392"/>
    </location>
</feature>
<dbReference type="SUPFAM" id="SSF50993">
    <property type="entry name" value="Peptidase/esterase 'gauge' domain"/>
    <property type="match status" value="1"/>
</dbReference>
<dbReference type="AlphaFoldDB" id="A0A640SBA7"/>
<evidence type="ECO:0000256" key="2">
    <source>
        <dbReference type="ARBA" id="ARBA00022801"/>
    </source>
</evidence>
<reference evidence="6 7" key="1">
    <citation type="submission" date="2019-12" db="EMBL/GenBank/DDBJ databases">
        <title>Whole genome shotgun sequence of Streptomyces caniferus NBRC 15389.</title>
        <authorList>
            <person name="Ichikawa N."/>
            <person name="Kimura A."/>
            <person name="Kitahashi Y."/>
            <person name="Komaki H."/>
            <person name="Tamura T."/>
        </authorList>
    </citation>
    <scope>NUCLEOTIDE SEQUENCE [LARGE SCALE GENOMIC DNA]</scope>
    <source>
        <strain evidence="6 7">NBRC 15389</strain>
    </source>
</reference>
<comment type="caution">
    <text evidence="6">The sequence shown here is derived from an EMBL/GenBank/DDBJ whole genome shotgun (WGS) entry which is preliminary data.</text>
</comment>
<organism evidence="6 7">
    <name type="scientific">Streptomyces caniferus</name>
    <dbReference type="NCBI Taxonomy" id="285557"/>
    <lineage>
        <taxon>Bacteria</taxon>
        <taxon>Bacillati</taxon>
        <taxon>Actinomycetota</taxon>
        <taxon>Actinomycetes</taxon>
        <taxon>Kitasatosporales</taxon>
        <taxon>Streptomycetaceae</taxon>
        <taxon>Streptomyces</taxon>
    </lineage>
</organism>
<dbReference type="PANTHER" id="PTHR42881">
    <property type="entry name" value="PROLYL ENDOPEPTIDASE"/>
    <property type="match status" value="1"/>
</dbReference>
<dbReference type="PANTHER" id="PTHR42881:SF13">
    <property type="entry name" value="PROLYL ENDOPEPTIDASE"/>
    <property type="match status" value="1"/>
</dbReference>
<dbReference type="InterPro" id="IPR001375">
    <property type="entry name" value="Peptidase_S9_cat"/>
</dbReference>
<evidence type="ECO:0000259" key="5">
    <source>
        <dbReference type="Pfam" id="PF02897"/>
    </source>
</evidence>
<dbReference type="RefSeq" id="WP_159477755.1">
    <property type="nucleotide sequence ID" value="NZ_BAAATH010000022.1"/>
</dbReference>
<dbReference type="InterPro" id="IPR051167">
    <property type="entry name" value="Prolyl_oligopep/macrocyclase"/>
</dbReference>
<evidence type="ECO:0000256" key="1">
    <source>
        <dbReference type="ARBA" id="ARBA00022670"/>
    </source>
</evidence>
<dbReference type="Proteomes" id="UP000435837">
    <property type="component" value="Unassembled WGS sequence"/>
</dbReference>
<dbReference type="GO" id="GO:0070012">
    <property type="term" value="F:oligopeptidase activity"/>
    <property type="evidence" value="ECO:0007669"/>
    <property type="project" value="TreeGrafter"/>
</dbReference>
<sequence length="666" mass="73137">MTMTLNGFAYPEGLPRTVTDVVHGQEVADPFRWLEDAASVETRAWASAQQVLSRALLAGLPDSDTARDLMTALMAAGTGTPALRRGRWVFREMTEPLGEHPRLCASGPAGHDDRVLWDRSAMARWDPSPDGRTVALQSIEGGREDHTPLVLLNVPTGEITARMPHTRYSPIAWLADSSGFFYSRAARRNGPQELWLRRHDAEHRILASPDDLCRFRVRLWHDRWLTVAIRRGSDLRNRLLLADIGTDPRRPVWSRIQDTAIATTVPHLTVRGELFLATTYGAPAGRVVTADPYHCDPERWTTVVPEDAEAPLTHACLLEATGTGAPQLLVARTRRGRPDVSVHFPGTGRPPRPVPLPGSGTVLSLDTDPGGPTHLGWTSWTTPPATYRVDPVSLALAGGPVRRHQDELHEWREETVSADGARIPLTLLRRRNRADGPSPTLLLGYGGFQQTLTSSYESLVLAWVESGGLVVVPELRGPTATGGKHATFEDLEATADHLHRRALALPHQLGLLGMSNGGLTMAAATVRAPGRYGAVVCIAPLTDMVRYEHSGLGHAWRHEYGSAQDPDAFRHLLSYSPYHRITPGRPHPPTLLITLDGDTRVDPLHARKFCARLQHEAHGGGPYLWRTYRNSGHASMSRSARQQMACDILGFSAFHTGLRLASPTAR</sequence>
<dbReference type="GO" id="GO:0005829">
    <property type="term" value="C:cytosol"/>
    <property type="evidence" value="ECO:0007669"/>
    <property type="project" value="TreeGrafter"/>
</dbReference>
<dbReference type="EMBL" id="BLIN01000005">
    <property type="protein sequence ID" value="GFE07711.1"/>
    <property type="molecule type" value="Genomic_DNA"/>
</dbReference>
<keyword evidence="2" id="KW-0378">Hydrolase</keyword>
<gene>
    <name evidence="6" type="ORF">Scani_39790</name>
</gene>
<proteinExistence type="predicted"/>
<dbReference type="InterPro" id="IPR029058">
    <property type="entry name" value="AB_hydrolase_fold"/>
</dbReference>
<evidence type="ECO:0000259" key="4">
    <source>
        <dbReference type="Pfam" id="PF00326"/>
    </source>
</evidence>
<accession>A0A640SBA7</accession>
<dbReference type="GO" id="GO:0004252">
    <property type="term" value="F:serine-type endopeptidase activity"/>
    <property type="evidence" value="ECO:0007669"/>
    <property type="project" value="InterPro"/>
</dbReference>
<keyword evidence="3" id="KW-0720">Serine protease</keyword>
<dbReference type="Gene3D" id="3.40.50.1820">
    <property type="entry name" value="alpha/beta hydrolase"/>
    <property type="match status" value="1"/>
</dbReference>
<dbReference type="Pfam" id="PF00326">
    <property type="entry name" value="Peptidase_S9"/>
    <property type="match status" value="1"/>
</dbReference>
<evidence type="ECO:0000256" key="3">
    <source>
        <dbReference type="ARBA" id="ARBA00022825"/>
    </source>
</evidence>
<dbReference type="PRINTS" id="PR00862">
    <property type="entry name" value="PROLIGOPTASE"/>
</dbReference>
<dbReference type="InterPro" id="IPR002470">
    <property type="entry name" value="Peptidase_S9A"/>
</dbReference>
<dbReference type="OrthoDB" id="9801421at2"/>